<dbReference type="Proteomes" id="UP001057402">
    <property type="component" value="Chromosome 4"/>
</dbReference>
<sequence length="813" mass="89606">MASMLTEGGILKICRYEFGIDSDVKPVVQVYDMKVVRTPNSGDGSGDKMQRFRMVLSDGTHRQQGMLATQLNHLVDSGSLCLGSIVRLEKFVCSYVKDRQIIIVADLEVVRSSHDLIGQPEMLRLPASNTPKPNSPFQPPSGGGLEAGRYPSADPPSLYPKSEPAPPMSGQFNGFYTNQNAGYNNYLGGATCPPMNNYGRQQQQAYQPPQQMYMNRGPIAKNEAPPRIVPIAALNPYQNRWTIKARVTVKSEIRHYNNSRGDGKVFSFDLLDSDGGEIRVTCFNTVVDQFFNQIEIGKVYMISRGSLRPAQKNFNHLRNEHEIFLETTSVVQSCIEDDSSIPKQQFHFQRISEVESMENNSVVDVLGVVYSVSPVTSIMKKNGSETQKRSMHLKDDSGRGVELAIWGNLCNVEGQRLQNLCDSGKFPVVAVKSARVSDFNGKMVSTISISQCFVEPDILEAQKLRDWFLREGKDAPTISISREIATGGKSDSRKMISQIKDEKLGTSDKPDWIAVCATISYIKVDNFCYTACPLLIGDRKCNKKVTNNGDGKWRCDRCDRFVDECEYRYILQLQIQDHTGLTWVTAFQEAGEEIMGIPAADLFHLRTDPDSENDRFGEVVRKVLFTKFVFKLKVKEETFSDEQRVKSTVVKADRVKFSSEARSLLDSLERVRLDGPDYDAKKDAFPSGSGVGNVPSSVSRGGYQSQSERAVQHGNQYGGSSLPGMSHSLNIQPSCTSCGKSGHSSSNCPSITYGPGSASGGGFVNQYSSGTPRGGGADTCYKCHQAGHWAKDCPGMASIPPAYGSNAAAPGRY</sequence>
<accession>A0ACB9QZA5</accession>
<comment type="caution">
    <text evidence="1">The sequence shown here is derived from an EMBL/GenBank/DDBJ whole genome shotgun (WGS) entry which is preliminary data.</text>
</comment>
<evidence type="ECO:0000313" key="2">
    <source>
        <dbReference type="Proteomes" id="UP001057402"/>
    </source>
</evidence>
<organism evidence="1 2">
    <name type="scientific">Melastoma candidum</name>
    <dbReference type="NCBI Taxonomy" id="119954"/>
    <lineage>
        <taxon>Eukaryota</taxon>
        <taxon>Viridiplantae</taxon>
        <taxon>Streptophyta</taxon>
        <taxon>Embryophyta</taxon>
        <taxon>Tracheophyta</taxon>
        <taxon>Spermatophyta</taxon>
        <taxon>Magnoliopsida</taxon>
        <taxon>eudicotyledons</taxon>
        <taxon>Gunneridae</taxon>
        <taxon>Pentapetalae</taxon>
        <taxon>rosids</taxon>
        <taxon>malvids</taxon>
        <taxon>Myrtales</taxon>
        <taxon>Melastomataceae</taxon>
        <taxon>Melastomatoideae</taxon>
        <taxon>Melastomateae</taxon>
        <taxon>Melastoma</taxon>
    </lineage>
</organism>
<keyword evidence="2" id="KW-1185">Reference proteome</keyword>
<protein>
    <submittedName>
        <fullName evidence="1">Uncharacterized protein</fullName>
    </submittedName>
</protein>
<gene>
    <name evidence="1" type="ORF">MLD38_010447</name>
</gene>
<evidence type="ECO:0000313" key="1">
    <source>
        <dbReference type="EMBL" id="KAI4372181.1"/>
    </source>
</evidence>
<name>A0ACB9QZA5_9MYRT</name>
<reference evidence="2" key="1">
    <citation type="journal article" date="2023" name="Front. Plant Sci.">
        <title>Chromosomal-level genome assembly of Melastoma candidum provides insights into trichome evolution.</title>
        <authorList>
            <person name="Zhong Y."/>
            <person name="Wu W."/>
            <person name="Sun C."/>
            <person name="Zou P."/>
            <person name="Liu Y."/>
            <person name="Dai S."/>
            <person name="Zhou R."/>
        </authorList>
    </citation>
    <scope>NUCLEOTIDE SEQUENCE [LARGE SCALE GENOMIC DNA]</scope>
</reference>
<dbReference type="EMBL" id="CM042883">
    <property type="protein sequence ID" value="KAI4372181.1"/>
    <property type="molecule type" value="Genomic_DNA"/>
</dbReference>
<proteinExistence type="predicted"/>